<keyword evidence="2 10" id="KW-0813">Transport</keyword>
<keyword evidence="4 10" id="KW-0812">Transmembrane</keyword>
<comment type="similarity">
    <text evidence="9">Belongs to the binding-protein-dependent transport system permease family. OppBC subfamily.</text>
</comment>
<evidence type="ECO:0000256" key="6">
    <source>
        <dbReference type="ARBA" id="ARBA00022927"/>
    </source>
</evidence>
<keyword evidence="5" id="KW-0571">Peptide transport</keyword>
<dbReference type="InterPro" id="IPR050366">
    <property type="entry name" value="BP-dependent_transpt_permease"/>
</dbReference>
<feature type="transmembrane region" description="Helical" evidence="10">
    <location>
        <begin position="286"/>
        <end position="308"/>
    </location>
</feature>
<dbReference type="OrthoDB" id="9788103at2"/>
<feature type="transmembrane region" description="Helical" evidence="10">
    <location>
        <begin position="257"/>
        <end position="280"/>
    </location>
</feature>
<sequence length="428" mass="47363">MDDQLIRTFNKKYKISNTLASKFIFVAEKDKQQTSSIAGKPKKLIVEVLKRFFRNPIVLISLFVFITIILVSLIIPAASSFVAREKITGSDYVRSLPPFYQPNVELVLDSTNDNTFRFWQNISEQAKVDPQYKQWLDFFLSSFKYELVPGSSSIKVNYNAYSLVIAAHINQVINDAKNAGRVLTDADIQAEFAKQTAIYSKVLLGTSSTGYDIWTTSWYATWRAVKIALIVVLLEGLIGISIGAFLGFHAGKLIDTIVMRIIGIFTSPPTLIWILLFVSILGAKEWALILALTIVGWPGFVGITRLFVITVKDEEYITAAKAIGASTGRQIFVHSLPAIIGKIANSLVKSVPGVILWIASLAFLGFFREDGDINLGQMLIEASAESGSNLWITALPTIILLLLSLSLNFIALGIHDALDPKVIRKGRK</sequence>
<evidence type="ECO:0000313" key="12">
    <source>
        <dbReference type="EMBL" id="AXE60647.1"/>
    </source>
</evidence>
<name>A0A2Z5IQ25_9BACT</name>
<dbReference type="GO" id="GO:0005886">
    <property type="term" value="C:plasma membrane"/>
    <property type="evidence" value="ECO:0007669"/>
    <property type="project" value="UniProtKB-SubCell"/>
</dbReference>
<evidence type="ECO:0000259" key="11">
    <source>
        <dbReference type="PROSITE" id="PS50928"/>
    </source>
</evidence>
<dbReference type="GO" id="GO:0015031">
    <property type="term" value="P:protein transport"/>
    <property type="evidence" value="ECO:0007669"/>
    <property type="project" value="UniProtKB-KW"/>
</dbReference>
<dbReference type="AlphaFoldDB" id="A0A2Z5IQ25"/>
<protein>
    <submittedName>
        <fullName evidence="12">ABC transporter permease</fullName>
    </submittedName>
</protein>
<keyword evidence="3" id="KW-1003">Cell membrane</keyword>
<evidence type="ECO:0000256" key="8">
    <source>
        <dbReference type="ARBA" id="ARBA00023136"/>
    </source>
</evidence>
<feature type="transmembrane region" description="Helical" evidence="10">
    <location>
        <begin position="57"/>
        <end position="78"/>
    </location>
</feature>
<feature type="transmembrane region" description="Helical" evidence="10">
    <location>
        <begin position="347"/>
        <end position="368"/>
    </location>
</feature>
<evidence type="ECO:0000256" key="9">
    <source>
        <dbReference type="ARBA" id="ARBA00024202"/>
    </source>
</evidence>
<evidence type="ECO:0000256" key="4">
    <source>
        <dbReference type="ARBA" id="ARBA00022692"/>
    </source>
</evidence>
<dbReference type="PANTHER" id="PTHR43386:SF24">
    <property type="entry name" value="OLIGOPEPTIDE TRANSPORT SYSTEM PERMEASE PROTEIN AMID"/>
    <property type="match status" value="1"/>
</dbReference>
<keyword evidence="13" id="KW-1185">Reference proteome</keyword>
<dbReference type="GO" id="GO:0015833">
    <property type="term" value="P:peptide transport"/>
    <property type="evidence" value="ECO:0007669"/>
    <property type="project" value="UniProtKB-KW"/>
</dbReference>
<feature type="transmembrane region" description="Helical" evidence="10">
    <location>
        <begin position="388"/>
        <end position="418"/>
    </location>
</feature>
<dbReference type="Gene3D" id="1.10.3720.10">
    <property type="entry name" value="MetI-like"/>
    <property type="match status" value="1"/>
</dbReference>
<evidence type="ECO:0000256" key="7">
    <source>
        <dbReference type="ARBA" id="ARBA00022989"/>
    </source>
</evidence>
<dbReference type="KEGG" id="mpho:DA803_00880"/>
<comment type="subcellular location">
    <subcellularLocation>
        <location evidence="1 10">Cell membrane</location>
        <topology evidence="1 10">Multi-pass membrane protein</topology>
    </subcellularLocation>
</comment>
<dbReference type="GO" id="GO:0055085">
    <property type="term" value="P:transmembrane transport"/>
    <property type="evidence" value="ECO:0007669"/>
    <property type="project" value="InterPro"/>
</dbReference>
<evidence type="ECO:0000313" key="13">
    <source>
        <dbReference type="Proteomes" id="UP000252477"/>
    </source>
</evidence>
<keyword evidence="8 10" id="KW-0472">Membrane</keyword>
<keyword evidence="6" id="KW-0653">Protein transport</keyword>
<evidence type="ECO:0000256" key="1">
    <source>
        <dbReference type="ARBA" id="ARBA00004651"/>
    </source>
</evidence>
<proteinExistence type="inferred from homology"/>
<dbReference type="PROSITE" id="PS50928">
    <property type="entry name" value="ABC_TM1"/>
    <property type="match status" value="1"/>
</dbReference>
<accession>A0A2Z5IQ25</accession>
<feature type="transmembrane region" description="Helical" evidence="10">
    <location>
        <begin position="227"/>
        <end position="250"/>
    </location>
</feature>
<evidence type="ECO:0000256" key="5">
    <source>
        <dbReference type="ARBA" id="ARBA00022856"/>
    </source>
</evidence>
<dbReference type="Proteomes" id="UP000252477">
    <property type="component" value="Chromosome"/>
</dbReference>
<dbReference type="InterPro" id="IPR000515">
    <property type="entry name" value="MetI-like"/>
</dbReference>
<evidence type="ECO:0000256" key="2">
    <source>
        <dbReference type="ARBA" id="ARBA00022448"/>
    </source>
</evidence>
<dbReference type="CDD" id="cd06261">
    <property type="entry name" value="TM_PBP2"/>
    <property type="match status" value="1"/>
</dbReference>
<dbReference type="InterPro" id="IPR025966">
    <property type="entry name" value="OppC_N"/>
</dbReference>
<gene>
    <name evidence="12" type="ORF">DA803_00880</name>
</gene>
<dbReference type="SUPFAM" id="SSF161098">
    <property type="entry name" value="MetI-like"/>
    <property type="match status" value="1"/>
</dbReference>
<keyword evidence="7 10" id="KW-1133">Transmembrane helix</keyword>
<feature type="domain" description="ABC transmembrane type-1" evidence="11">
    <location>
        <begin position="221"/>
        <end position="411"/>
    </location>
</feature>
<dbReference type="Pfam" id="PF00528">
    <property type="entry name" value="BPD_transp_1"/>
    <property type="match status" value="1"/>
</dbReference>
<evidence type="ECO:0000256" key="3">
    <source>
        <dbReference type="ARBA" id="ARBA00022475"/>
    </source>
</evidence>
<dbReference type="RefSeq" id="WP_114190761.1">
    <property type="nucleotide sequence ID" value="NZ_CP029295.1"/>
</dbReference>
<dbReference type="EMBL" id="CP029295">
    <property type="protein sequence ID" value="AXE60647.1"/>
    <property type="molecule type" value="Genomic_DNA"/>
</dbReference>
<evidence type="ECO:0000256" key="10">
    <source>
        <dbReference type="RuleBase" id="RU363032"/>
    </source>
</evidence>
<dbReference type="InterPro" id="IPR035906">
    <property type="entry name" value="MetI-like_sf"/>
</dbReference>
<reference evidence="12 13" key="1">
    <citation type="submission" date="2018-05" db="EMBL/GenBank/DDBJ databases">
        <title>Annotation of the Mycoplasma phocidae genome.</title>
        <authorList>
            <person name="Brown D.R."/>
            <person name="Kutish G.F."/>
            <person name="Frasca S.Jr."/>
        </authorList>
    </citation>
    <scope>NUCLEOTIDE SEQUENCE [LARGE SCALE GENOMIC DNA]</scope>
    <source>
        <strain evidence="12 13">105</strain>
    </source>
</reference>
<dbReference type="PANTHER" id="PTHR43386">
    <property type="entry name" value="OLIGOPEPTIDE TRANSPORT SYSTEM PERMEASE PROTEIN APPC"/>
    <property type="match status" value="1"/>
</dbReference>
<organism evidence="12 13">
    <name type="scientific">[Mycoplasma] phocae</name>
    <dbReference type="NCBI Taxonomy" id="142651"/>
    <lineage>
        <taxon>Bacteria</taxon>
        <taxon>Bacillati</taxon>
        <taxon>Mycoplasmatota</taxon>
        <taxon>Mycoplasmoidales</taxon>
        <taxon>Metamycoplasmataceae</taxon>
        <taxon>Metamycoplasma</taxon>
    </lineage>
</organism>
<dbReference type="Pfam" id="PF12911">
    <property type="entry name" value="OppC_N"/>
    <property type="match status" value="1"/>
</dbReference>